<name>A0A1I1YGA9_9RHOB</name>
<evidence type="ECO:0008006" key="4">
    <source>
        <dbReference type="Google" id="ProtNLM"/>
    </source>
</evidence>
<keyword evidence="1" id="KW-1133">Transmembrane helix</keyword>
<proteinExistence type="predicted"/>
<dbReference type="EMBL" id="FOMS01000007">
    <property type="protein sequence ID" value="SFE18597.1"/>
    <property type="molecule type" value="Genomic_DNA"/>
</dbReference>
<dbReference type="InterPro" id="IPR018895">
    <property type="entry name" value="DUF2474"/>
</dbReference>
<organism evidence="2 3">
    <name type="scientific">Roseivivax sediminis</name>
    <dbReference type="NCBI Taxonomy" id="936889"/>
    <lineage>
        <taxon>Bacteria</taxon>
        <taxon>Pseudomonadati</taxon>
        <taxon>Pseudomonadota</taxon>
        <taxon>Alphaproteobacteria</taxon>
        <taxon>Rhodobacterales</taxon>
        <taxon>Roseobacteraceae</taxon>
        <taxon>Roseivivax</taxon>
    </lineage>
</organism>
<feature type="transmembrane region" description="Helical" evidence="1">
    <location>
        <begin position="12"/>
        <end position="33"/>
    </location>
</feature>
<dbReference type="Proteomes" id="UP000325289">
    <property type="component" value="Unassembled WGS sequence"/>
</dbReference>
<dbReference type="Pfam" id="PF10617">
    <property type="entry name" value="DUF2474"/>
    <property type="match status" value="1"/>
</dbReference>
<keyword evidence="1" id="KW-0472">Membrane</keyword>
<gene>
    <name evidence="2" type="ORF">SAMN04515678_10738</name>
</gene>
<keyword evidence="1" id="KW-0812">Transmembrane</keyword>
<evidence type="ECO:0000256" key="1">
    <source>
        <dbReference type="SAM" id="Phobius"/>
    </source>
</evidence>
<sequence length="34" mass="3743">MPRGLKRLGWFVLIWALSVGALGIVAYGIRAMIL</sequence>
<keyword evidence="3" id="KW-1185">Reference proteome</keyword>
<reference evidence="2 3" key="1">
    <citation type="submission" date="2016-10" db="EMBL/GenBank/DDBJ databases">
        <authorList>
            <person name="Varghese N."/>
            <person name="Submissions S."/>
        </authorList>
    </citation>
    <scope>NUCLEOTIDE SEQUENCE [LARGE SCALE GENOMIC DNA]</scope>
    <source>
        <strain evidence="3">YIM D21,KCTC 23444,ACCC 10710</strain>
    </source>
</reference>
<evidence type="ECO:0000313" key="2">
    <source>
        <dbReference type="EMBL" id="SFE18597.1"/>
    </source>
</evidence>
<dbReference type="OrthoDB" id="7907876at2"/>
<accession>A0A1I1YGA9</accession>
<protein>
    <recommendedName>
        <fullName evidence="4">DUF2474 domain-containing protein</fullName>
    </recommendedName>
</protein>
<dbReference type="AlphaFoldDB" id="A0A1I1YGA9"/>
<evidence type="ECO:0000313" key="3">
    <source>
        <dbReference type="Proteomes" id="UP000325289"/>
    </source>
</evidence>
<dbReference type="RefSeq" id="WP_149756160.1">
    <property type="nucleotide sequence ID" value="NZ_FOMS01000007.1"/>
</dbReference>